<organism evidence="2 3">
    <name type="scientific">Candidatus Brocadia fulgida</name>
    <dbReference type="NCBI Taxonomy" id="380242"/>
    <lineage>
        <taxon>Bacteria</taxon>
        <taxon>Pseudomonadati</taxon>
        <taxon>Planctomycetota</taxon>
        <taxon>Candidatus Brocadiia</taxon>
        <taxon>Candidatus Brocadiales</taxon>
        <taxon>Candidatus Brocadiaceae</taxon>
        <taxon>Candidatus Brocadia</taxon>
    </lineage>
</organism>
<dbReference type="CDD" id="cd06433">
    <property type="entry name" value="GT_2_WfgS_like"/>
    <property type="match status" value="1"/>
</dbReference>
<protein>
    <recommendedName>
        <fullName evidence="1">Glycosyltransferase 2-like domain-containing protein</fullName>
    </recommendedName>
</protein>
<dbReference type="Gene3D" id="3.90.550.10">
    <property type="entry name" value="Spore Coat Polysaccharide Biosynthesis Protein SpsA, Chain A"/>
    <property type="match status" value="1"/>
</dbReference>
<dbReference type="InterPro" id="IPR029044">
    <property type="entry name" value="Nucleotide-diphossugar_trans"/>
</dbReference>
<comment type="caution">
    <text evidence="2">The sequence shown here is derived from an EMBL/GenBank/DDBJ whole genome shotgun (WGS) entry which is preliminary data.</text>
</comment>
<keyword evidence="3" id="KW-1185">Reference proteome</keyword>
<dbReference type="EMBL" id="LAQJ01000025">
    <property type="protein sequence ID" value="KKO21070.1"/>
    <property type="molecule type" value="Genomic_DNA"/>
</dbReference>
<dbReference type="Pfam" id="PF00535">
    <property type="entry name" value="Glycos_transf_2"/>
    <property type="match status" value="1"/>
</dbReference>
<dbReference type="AlphaFoldDB" id="A0A0M2UZN7"/>
<dbReference type="SUPFAM" id="SSF53448">
    <property type="entry name" value="Nucleotide-diphospho-sugar transferases"/>
    <property type="match status" value="1"/>
</dbReference>
<evidence type="ECO:0000313" key="3">
    <source>
        <dbReference type="Proteomes" id="UP000034954"/>
    </source>
</evidence>
<dbReference type="Proteomes" id="UP000034954">
    <property type="component" value="Unassembled WGS sequence"/>
</dbReference>
<proteinExistence type="predicted"/>
<dbReference type="PANTHER" id="PTHR22916">
    <property type="entry name" value="GLYCOSYLTRANSFERASE"/>
    <property type="match status" value="1"/>
</dbReference>
<name>A0A0M2UZN7_9BACT</name>
<dbReference type="PANTHER" id="PTHR22916:SF3">
    <property type="entry name" value="UDP-GLCNAC:BETAGAL BETA-1,3-N-ACETYLGLUCOSAMINYLTRANSFERASE-LIKE PROTEIN 1"/>
    <property type="match status" value="1"/>
</dbReference>
<dbReference type="InterPro" id="IPR001173">
    <property type="entry name" value="Glyco_trans_2-like"/>
</dbReference>
<feature type="domain" description="Glycosyltransferase 2-like" evidence="1">
    <location>
        <begin position="4"/>
        <end position="160"/>
    </location>
</feature>
<sequence length="326" mass="38855">MKVSIITPTYNRGNLIAHTLESVLNQSYHNIEHIVIDGSSTDNTVDVLERYKKKYHMTYLSRIDKGMYYAINDGISMATGDIIAYLNSDDLYFPWTVQKAVETFQSNRDLDMIYGDSMVWDFITNKIYLNIYAPHRRYWLPMGGVLCQPTVFLRRRVFDRVGYFNTEFKYLADCEFWNRINNHADLLISKVDEVMAIECNHGDTLRETMKNELSKDKNKIAFLYRKKHNNSGLTGWLKLVIYVQREVKIWEFVLRCYLKTNSKRMRWYNFLETYNVRFFFFNYIFCKLFHDRARFSRFSIEEKEKGSAGLCMDKFQNVIRPQPNPP</sequence>
<evidence type="ECO:0000313" key="2">
    <source>
        <dbReference type="EMBL" id="KKO21070.1"/>
    </source>
</evidence>
<accession>A0A0M2UZN7</accession>
<gene>
    <name evidence="2" type="ORF">BROFUL_00207</name>
</gene>
<evidence type="ECO:0000259" key="1">
    <source>
        <dbReference type="Pfam" id="PF00535"/>
    </source>
</evidence>
<dbReference type="PATRIC" id="fig|380242.3.peg.251"/>
<dbReference type="GO" id="GO:0016758">
    <property type="term" value="F:hexosyltransferase activity"/>
    <property type="evidence" value="ECO:0007669"/>
    <property type="project" value="UniProtKB-ARBA"/>
</dbReference>
<reference evidence="2 3" key="1">
    <citation type="journal article" date="2013" name="BMC Microbiol.">
        <title>Identification of the type II cytochrome c maturation pathway in anammox bacteria by comparative genomics.</title>
        <authorList>
            <person name="Ferousi C."/>
            <person name="Speth D.R."/>
            <person name="Reimann J."/>
            <person name="Op den Camp H.J."/>
            <person name="Allen J.W."/>
            <person name="Keltjens J.T."/>
            <person name="Jetten M.S."/>
        </authorList>
    </citation>
    <scope>NUCLEOTIDE SEQUENCE [LARGE SCALE GENOMIC DNA]</scope>
    <source>
        <strain evidence="2">RU1</strain>
    </source>
</reference>